<organism evidence="10 11">
    <name type="scientific">Gleimia hominis</name>
    <dbReference type="NCBI Taxonomy" id="595468"/>
    <lineage>
        <taxon>Bacteria</taxon>
        <taxon>Bacillati</taxon>
        <taxon>Actinomycetota</taxon>
        <taxon>Actinomycetes</taxon>
        <taxon>Actinomycetales</taxon>
        <taxon>Actinomycetaceae</taxon>
        <taxon>Gleimia</taxon>
    </lineage>
</organism>
<feature type="transmembrane region" description="Helical" evidence="7">
    <location>
        <begin position="316"/>
        <end position="341"/>
    </location>
</feature>
<dbReference type="Pfam" id="PF12704">
    <property type="entry name" value="MacB_PCD"/>
    <property type="match status" value="1"/>
</dbReference>
<comment type="similarity">
    <text evidence="6">Belongs to the ABC-4 integral membrane protein family.</text>
</comment>
<comment type="caution">
    <text evidence="10">The sequence shown here is derived from an EMBL/GenBank/DDBJ whole genome shotgun (WGS) entry which is preliminary data.</text>
</comment>
<dbReference type="PANTHER" id="PTHR30572">
    <property type="entry name" value="MEMBRANE COMPONENT OF TRANSPORTER-RELATED"/>
    <property type="match status" value="1"/>
</dbReference>
<dbReference type="EMBL" id="JASXSX010000001">
    <property type="protein sequence ID" value="MDT3767227.1"/>
    <property type="molecule type" value="Genomic_DNA"/>
</dbReference>
<dbReference type="InterPro" id="IPR050250">
    <property type="entry name" value="Macrolide_Exporter_MacB"/>
</dbReference>
<accession>A0ABU3ICM6</accession>
<keyword evidence="2" id="KW-1003">Cell membrane</keyword>
<dbReference type="Pfam" id="PF02687">
    <property type="entry name" value="FtsX"/>
    <property type="match status" value="1"/>
</dbReference>
<sequence length="441" mass="47240">MFFRMIRKALLGQRGGRAMIIFTVALGTCVATSMLSVMFDVGDKVNQELKSYGANITVRPKDAAIVQDLYQFHDQKEQQSYLKESELPNIKTIFWTYNILDFTPLLNVQAEVKNGSQAQTVPAVGTWFDEHLDLPTGDKVDTGLAKLRPWWKLDGKWPKETAAATQVAAKSKTGATPQAVVGTRLAKKLGVKPGGTVQVQRNGRDETVAVAAVATTGGDEDDQLFLPLHQAQTLLNKPGAVGQVEVSALTTPDNDLARKAAKNPESLSISERETWYCTAYVSSIAYQIEEVMTDSVARPVRAVSESEGMILEKTQLLMLLVTVLAMAGASLAIANLVTANVMERSREIGLLKAIGARDSSVVGLLLTEILLIGLVGGAVGFGVGVGLAQLIGHLVFSSSITVAPAVALIVSALVLLVVLGGCIPAVRYLLRLRPAEVLHGR</sequence>
<evidence type="ECO:0000256" key="2">
    <source>
        <dbReference type="ARBA" id="ARBA00022475"/>
    </source>
</evidence>
<feature type="transmembrane region" description="Helical" evidence="7">
    <location>
        <begin position="361"/>
        <end position="385"/>
    </location>
</feature>
<evidence type="ECO:0000256" key="7">
    <source>
        <dbReference type="SAM" id="Phobius"/>
    </source>
</evidence>
<evidence type="ECO:0000256" key="3">
    <source>
        <dbReference type="ARBA" id="ARBA00022692"/>
    </source>
</evidence>
<feature type="transmembrane region" description="Helical" evidence="7">
    <location>
        <begin position="20"/>
        <end position="39"/>
    </location>
</feature>
<gene>
    <name evidence="10" type="ORF">QS713_03985</name>
</gene>
<keyword evidence="3 7" id="KW-0812">Transmembrane</keyword>
<evidence type="ECO:0000256" key="4">
    <source>
        <dbReference type="ARBA" id="ARBA00022989"/>
    </source>
</evidence>
<protein>
    <submittedName>
        <fullName evidence="10">FtsX-like permease family protein</fullName>
    </submittedName>
</protein>
<comment type="subcellular location">
    <subcellularLocation>
        <location evidence="1">Cell membrane</location>
        <topology evidence="1">Multi-pass membrane protein</topology>
    </subcellularLocation>
</comment>
<evidence type="ECO:0000256" key="1">
    <source>
        <dbReference type="ARBA" id="ARBA00004651"/>
    </source>
</evidence>
<feature type="transmembrane region" description="Helical" evidence="7">
    <location>
        <begin position="405"/>
        <end position="430"/>
    </location>
</feature>
<evidence type="ECO:0000259" key="8">
    <source>
        <dbReference type="Pfam" id="PF02687"/>
    </source>
</evidence>
<evidence type="ECO:0000259" key="9">
    <source>
        <dbReference type="Pfam" id="PF12704"/>
    </source>
</evidence>
<dbReference type="InterPro" id="IPR025857">
    <property type="entry name" value="MacB_PCD"/>
</dbReference>
<evidence type="ECO:0000256" key="5">
    <source>
        <dbReference type="ARBA" id="ARBA00023136"/>
    </source>
</evidence>
<proteinExistence type="inferred from homology"/>
<evidence type="ECO:0000313" key="10">
    <source>
        <dbReference type="EMBL" id="MDT3767227.1"/>
    </source>
</evidence>
<feature type="domain" description="ABC3 transporter permease C-terminal" evidence="8">
    <location>
        <begin position="320"/>
        <end position="432"/>
    </location>
</feature>
<keyword evidence="11" id="KW-1185">Reference proteome</keyword>
<dbReference type="RefSeq" id="WP_313272607.1">
    <property type="nucleotide sequence ID" value="NZ_JASXSX010000001.1"/>
</dbReference>
<dbReference type="PANTHER" id="PTHR30572:SF4">
    <property type="entry name" value="ABC TRANSPORTER PERMEASE YTRF"/>
    <property type="match status" value="1"/>
</dbReference>
<evidence type="ECO:0000256" key="6">
    <source>
        <dbReference type="ARBA" id="ARBA00038076"/>
    </source>
</evidence>
<name>A0ABU3ICM6_9ACTO</name>
<feature type="domain" description="MacB-like periplasmic core" evidence="9">
    <location>
        <begin position="19"/>
        <end position="249"/>
    </location>
</feature>
<evidence type="ECO:0000313" key="11">
    <source>
        <dbReference type="Proteomes" id="UP001247542"/>
    </source>
</evidence>
<dbReference type="InterPro" id="IPR003838">
    <property type="entry name" value="ABC3_permease_C"/>
</dbReference>
<keyword evidence="4 7" id="KW-1133">Transmembrane helix</keyword>
<dbReference type="Proteomes" id="UP001247542">
    <property type="component" value="Unassembled WGS sequence"/>
</dbReference>
<keyword evidence="5 7" id="KW-0472">Membrane</keyword>
<reference evidence="10 11" key="1">
    <citation type="submission" date="2023-06" db="EMBL/GenBank/DDBJ databases">
        <title>Draft genome sequence of Gleimia hominis type strain CCUG 57540T.</title>
        <authorList>
            <person name="Salva-Serra F."/>
            <person name="Cardew S."/>
            <person name="Jensie Markopoulos S."/>
            <person name="Ohlen M."/>
            <person name="Inganas E."/>
            <person name="Svensson-Stadler L."/>
            <person name="Moore E.R.B."/>
        </authorList>
    </citation>
    <scope>NUCLEOTIDE SEQUENCE [LARGE SCALE GENOMIC DNA]</scope>
    <source>
        <strain evidence="10 11">CCUG 57540</strain>
    </source>
</reference>